<dbReference type="InterPro" id="IPR029062">
    <property type="entry name" value="Class_I_gatase-like"/>
</dbReference>
<dbReference type="InterPro" id="IPR002818">
    <property type="entry name" value="DJ-1/PfpI"/>
</dbReference>
<dbReference type="PANTHER" id="PTHR43130:SF3">
    <property type="entry name" value="HTH-TYPE TRANSCRIPTIONAL REGULATOR RV1931C"/>
    <property type="match status" value="1"/>
</dbReference>
<reference evidence="5 6" key="1">
    <citation type="journal article" date="2018" name="Genet. Mol. Biol.">
        <title>The genome sequence of Dyella jiangningensis FCAV SCS01 from a lignocellulose-decomposing microbial consortium metagenome reveals potential for biotechnological applications.</title>
        <authorList>
            <person name="Desiderato J.G."/>
            <person name="Alvarenga D.O."/>
            <person name="Constancio M.T.L."/>
            <person name="Alves L.M.C."/>
            <person name="Varani A.M."/>
        </authorList>
    </citation>
    <scope>NUCLEOTIDE SEQUENCE [LARGE SCALE GENOMIC DNA]</scope>
    <source>
        <strain evidence="5 6">FCAV SCS01</strain>
    </source>
</reference>
<dbReference type="RefSeq" id="WP_111982472.1">
    <property type="nucleotide sequence ID" value="NZ_NFZS01000001.1"/>
</dbReference>
<keyword evidence="3" id="KW-0804">Transcription</keyword>
<organism evidence="5 6">
    <name type="scientific">Dyella jiangningensis</name>
    <dbReference type="NCBI Taxonomy" id="1379159"/>
    <lineage>
        <taxon>Bacteria</taxon>
        <taxon>Pseudomonadati</taxon>
        <taxon>Pseudomonadota</taxon>
        <taxon>Gammaproteobacteria</taxon>
        <taxon>Lysobacterales</taxon>
        <taxon>Rhodanobacteraceae</taxon>
        <taxon>Dyella</taxon>
    </lineage>
</organism>
<keyword evidence="2" id="KW-0238">DNA-binding</keyword>
<keyword evidence="6" id="KW-1185">Reference proteome</keyword>
<feature type="domain" description="HTH araC/xylS-type" evidence="4">
    <location>
        <begin position="215"/>
        <end position="313"/>
    </location>
</feature>
<accession>A0A328P6W3</accession>
<keyword evidence="1" id="KW-0805">Transcription regulation</keyword>
<evidence type="ECO:0000259" key="4">
    <source>
        <dbReference type="PROSITE" id="PS01124"/>
    </source>
</evidence>
<dbReference type="Gene3D" id="1.10.10.60">
    <property type="entry name" value="Homeodomain-like"/>
    <property type="match status" value="1"/>
</dbReference>
<proteinExistence type="predicted"/>
<sequence length="319" mass="35440">MRRIRIAVVAFEGILPFHLSVPCAVFQSSTPERRSPFRLRVCSAEGRRITSAAGFSIGMDYGLEELAHADVVIVPSWRDSNEVPPAALLQQLRNVAARGKRVVGLCLGAYVLAHAGLLDGRKATTHWHWAGDLAKRFPDVEVDADVLYVDEGNIVTSAGAAAGIDCCLHLVRQMFGADMASSIARRMVVPPFRRGGQAQFIEQPVPEAPTDRRMARLLEQVQRHLDQEHSLDAMAEKAAMSRRSFTRHFRQLTGSSFGDWLLSQRLSEAQRLLETTPLPLERIAMAIGLGSPVTLRQHFQRAYRTSPTQYRRTFCAAQA</sequence>
<dbReference type="SUPFAM" id="SSF52317">
    <property type="entry name" value="Class I glutamine amidotransferase-like"/>
    <property type="match status" value="1"/>
</dbReference>
<dbReference type="SMART" id="SM00342">
    <property type="entry name" value="HTH_ARAC"/>
    <property type="match status" value="1"/>
</dbReference>
<dbReference type="Pfam" id="PF01965">
    <property type="entry name" value="DJ-1_PfpI"/>
    <property type="match status" value="1"/>
</dbReference>
<dbReference type="PANTHER" id="PTHR43130">
    <property type="entry name" value="ARAC-FAMILY TRANSCRIPTIONAL REGULATOR"/>
    <property type="match status" value="1"/>
</dbReference>
<evidence type="ECO:0000256" key="1">
    <source>
        <dbReference type="ARBA" id="ARBA00023015"/>
    </source>
</evidence>
<dbReference type="Gene3D" id="3.40.50.880">
    <property type="match status" value="1"/>
</dbReference>
<evidence type="ECO:0000313" key="5">
    <source>
        <dbReference type="EMBL" id="RAO78027.1"/>
    </source>
</evidence>
<comment type="caution">
    <text evidence="5">The sequence shown here is derived from an EMBL/GenBank/DDBJ whole genome shotgun (WGS) entry which is preliminary data.</text>
</comment>
<gene>
    <name evidence="5" type="ORF">CA260_09420</name>
</gene>
<name>A0A328P6W3_9GAMM</name>
<dbReference type="InterPro" id="IPR052158">
    <property type="entry name" value="INH-QAR"/>
</dbReference>
<protein>
    <submittedName>
        <fullName evidence="5">AraC family transcriptional regulator</fullName>
    </submittedName>
</protein>
<dbReference type="InterPro" id="IPR018062">
    <property type="entry name" value="HTH_AraC-typ_CS"/>
</dbReference>
<dbReference type="Pfam" id="PF12833">
    <property type="entry name" value="HTH_18"/>
    <property type="match status" value="1"/>
</dbReference>
<dbReference type="GO" id="GO:0003700">
    <property type="term" value="F:DNA-binding transcription factor activity"/>
    <property type="evidence" value="ECO:0007669"/>
    <property type="project" value="InterPro"/>
</dbReference>
<dbReference type="SUPFAM" id="SSF46689">
    <property type="entry name" value="Homeodomain-like"/>
    <property type="match status" value="2"/>
</dbReference>
<dbReference type="OrthoDB" id="9803764at2"/>
<dbReference type="AlphaFoldDB" id="A0A328P6W3"/>
<dbReference type="GO" id="GO:0043565">
    <property type="term" value="F:sequence-specific DNA binding"/>
    <property type="evidence" value="ECO:0007669"/>
    <property type="project" value="InterPro"/>
</dbReference>
<dbReference type="InterPro" id="IPR018060">
    <property type="entry name" value="HTH_AraC"/>
</dbReference>
<dbReference type="PROSITE" id="PS00041">
    <property type="entry name" value="HTH_ARAC_FAMILY_1"/>
    <property type="match status" value="1"/>
</dbReference>
<evidence type="ECO:0000313" key="6">
    <source>
        <dbReference type="Proteomes" id="UP000248926"/>
    </source>
</evidence>
<dbReference type="EMBL" id="NFZS01000001">
    <property type="protein sequence ID" value="RAO78027.1"/>
    <property type="molecule type" value="Genomic_DNA"/>
</dbReference>
<evidence type="ECO:0000256" key="2">
    <source>
        <dbReference type="ARBA" id="ARBA00023125"/>
    </source>
</evidence>
<evidence type="ECO:0000256" key="3">
    <source>
        <dbReference type="ARBA" id="ARBA00023163"/>
    </source>
</evidence>
<dbReference type="InterPro" id="IPR009057">
    <property type="entry name" value="Homeodomain-like_sf"/>
</dbReference>
<dbReference type="Proteomes" id="UP000248926">
    <property type="component" value="Unassembled WGS sequence"/>
</dbReference>
<dbReference type="CDD" id="cd03137">
    <property type="entry name" value="GATase1_AraC_1"/>
    <property type="match status" value="1"/>
</dbReference>
<dbReference type="PROSITE" id="PS01124">
    <property type="entry name" value="HTH_ARAC_FAMILY_2"/>
    <property type="match status" value="1"/>
</dbReference>